<dbReference type="SUPFAM" id="SSF54001">
    <property type="entry name" value="Cysteine proteinases"/>
    <property type="match status" value="1"/>
</dbReference>
<dbReference type="EMBL" id="VLTM01000002">
    <property type="protein sequence ID" value="KAA0168504.1"/>
    <property type="molecule type" value="Genomic_DNA"/>
</dbReference>
<proteinExistence type="predicted"/>
<evidence type="ECO:0000313" key="1">
    <source>
        <dbReference type="EMBL" id="KAA0168504.1"/>
    </source>
</evidence>
<protein>
    <recommendedName>
        <fullName evidence="3">USP domain-containing protein</fullName>
    </recommendedName>
</protein>
<dbReference type="CDD" id="cd02257">
    <property type="entry name" value="Peptidase_C19"/>
    <property type="match status" value="1"/>
</dbReference>
<name>A0A5A8DV15_CAFRO</name>
<dbReference type="Gene3D" id="3.90.70.10">
    <property type="entry name" value="Cysteine proteinases"/>
    <property type="match status" value="1"/>
</dbReference>
<dbReference type="InterPro" id="IPR038765">
    <property type="entry name" value="Papain-like_cys_pep_sf"/>
</dbReference>
<organism evidence="1 2">
    <name type="scientific">Cafeteria roenbergensis</name>
    <name type="common">Marine flagellate</name>
    <dbReference type="NCBI Taxonomy" id="33653"/>
    <lineage>
        <taxon>Eukaryota</taxon>
        <taxon>Sar</taxon>
        <taxon>Stramenopiles</taxon>
        <taxon>Bigyra</taxon>
        <taxon>Opalozoa</taxon>
        <taxon>Bicosoecida</taxon>
        <taxon>Cafeteriaceae</taxon>
        <taxon>Cafeteria</taxon>
    </lineage>
</organism>
<comment type="caution">
    <text evidence="1">The sequence shown here is derived from an EMBL/GenBank/DDBJ whole genome shotgun (WGS) entry which is preliminary data.</text>
</comment>
<gene>
    <name evidence="1" type="ORF">FNF31_00384</name>
</gene>
<accession>A0A5A8DV15</accession>
<evidence type="ECO:0008006" key="3">
    <source>
        <dbReference type="Google" id="ProtNLM"/>
    </source>
</evidence>
<dbReference type="AlphaFoldDB" id="A0A5A8DV15"/>
<dbReference type="Proteomes" id="UP000325113">
    <property type="component" value="Unassembled WGS sequence"/>
</dbReference>
<evidence type="ECO:0000313" key="2">
    <source>
        <dbReference type="Proteomes" id="UP000325113"/>
    </source>
</evidence>
<reference evidence="1 2" key="1">
    <citation type="submission" date="2019-07" db="EMBL/GenBank/DDBJ databases">
        <title>Genomes of Cafeteria roenbergensis.</title>
        <authorList>
            <person name="Fischer M.G."/>
            <person name="Hackl T."/>
            <person name="Roman M."/>
        </authorList>
    </citation>
    <scope>NUCLEOTIDE SEQUENCE [LARGE SCALE GENOMIC DNA]</scope>
    <source>
        <strain evidence="1 2">Cflag</strain>
    </source>
</reference>
<sequence length="652" mass="69039">MADMCDPDSDSANVDAVLGELFRQDPATFAVDQTGDPKEAISAILDLLIETDVAVADRRRSLRDKAIAEGVNDPHALLRRYSTLSVSPAAIAPATNLVKHTFGLTFETRKMSTGPGGALATTGEPATVCELALGGEQGLNAAAILVATVASAQRQPWWRPEWSPAPPGAPVSPTQLRELEVRLLTARTTPVPEEVARGVEEALRDSPAPPVAAPPVGAAGAPPRLTAAQMATLNVVEGAAGSYYQLGGRCTASALGTYAVPVHPWWSLRLKSTPEACLVFINALSAGRASQCSVNALCDAIFRASPGDPPPSDMAHSTSSDFLPSIRPCLMFPDKGEPVPPAGDATEYFLDAVVCHGASHYVCYVRYSEATAGPGGWVLFDDKLVRVIGTMEDVSDHIKKSRFAPTVLLFQLPAAAKAAWLRDGSNGLFIDMRLARDCFRRHVRAMFDAAAPRLREVSRPHPPWMVPAVSSRAPGVLSNRAVIRLRLDEDCHPPRGGQSQAEAERHKQCLDDYAYAVQLEKAGAASPAEVPKAAAAAAPAAGYDAELLRHVLPGTVQRKRPKPVGPAAPTVTEFSKWSATSPFGASFTMLGNANAGDRRSWNEIPSGVHALTTGSRSGILGKLPRSTVAQLDAIGDALRFVSGGHPALGRFE</sequence>